<evidence type="ECO:0000256" key="2">
    <source>
        <dbReference type="SAM" id="Phobius"/>
    </source>
</evidence>
<dbReference type="EMBL" id="MHVR01000021">
    <property type="protein sequence ID" value="OHA95623.1"/>
    <property type="molecule type" value="Genomic_DNA"/>
</dbReference>
<name>A0A1G2TEF2_9BACT</name>
<dbReference type="Proteomes" id="UP000178175">
    <property type="component" value="Unassembled WGS sequence"/>
</dbReference>
<feature type="transmembrane region" description="Helical" evidence="2">
    <location>
        <begin position="12"/>
        <end position="30"/>
    </location>
</feature>
<dbReference type="AlphaFoldDB" id="A0A1G2TEF2"/>
<evidence type="ECO:0000313" key="3">
    <source>
        <dbReference type="EMBL" id="OHA95623.1"/>
    </source>
</evidence>
<keyword evidence="2" id="KW-0472">Membrane</keyword>
<evidence type="ECO:0008006" key="5">
    <source>
        <dbReference type="Google" id="ProtNLM"/>
    </source>
</evidence>
<accession>A0A1G2TEF2</accession>
<evidence type="ECO:0000313" key="4">
    <source>
        <dbReference type="Proteomes" id="UP000178175"/>
    </source>
</evidence>
<proteinExistence type="predicted"/>
<feature type="coiled-coil region" evidence="1">
    <location>
        <begin position="48"/>
        <end position="75"/>
    </location>
</feature>
<protein>
    <recommendedName>
        <fullName evidence="5">Septum formation initiator</fullName>
    </recommendedName>
</protein>
<keyword evidence="1" id="KW-0175">Coiled coil</keyword>
<reference evidence="3 4" key="1">
    <citation type="journal article" date="2016" name="Nat. Commun.">
        <title>Thousands of microbial genomes shed light on interconnected biogeochemical processes in an aquifer system.</title>
        <authorList>
            <person name="Anantharaman K."/>
            <person name="Brown C.T."/>
            <person name="Hug L.A."/>
            <person name="Sharon I."/>
            <person name="Castelle C.J."/>
            <person name="Probst A.J."/>
            <person name="Thomas B.C."/>
            <person name="Singh A."/>
            <person name="Wilkins M.J."/>
            <person name="Karaoz U."/>
            <person name="Brodie E.L."/>
            <person name="Williams K.H."/>
            <person name="Hubbard S.S."/>
            <person name="Banfield J.F."/>
        </authorList>
    </citation>
    <scope>NUCLEOTIDE SEQUENCE [LARGE SCALE GENOMIC DNA]</scope>
</reference>
<evidence type="ECO:0000256" key="1">
    <source>
        <dbReference type="SAM" id="Coils"/>
    </source>
</evidence>
<gene>
    <name evidence="3" type="ORF">A3C70_02205</name>
</gene>
<keyword evidence="2" id="KW-1133">Transmembrane helix</keyword>
<organism evidence="3 4">
    <name type="scientific">Candidatus Zambryskibacteria bacterium RIFCSPHIGHO2_02_FULL_43_14</name>
    <dbReference type="NCBI Taxonomy" id="1802748"/>
    <lineage>
        <taxon>Bacteria</taxon>
        <taxon>Candidatus Zambryskiibacteriota</taxon>
    </lineage>
</organism>
<keyword evidence="2" id="KW-0812">Transmembrane</keyword>
<dbReference type="InterPro" id="IPR007060">
    <property type="entry name" value="FtsL/DivIC"/>
</dbReference>
<dbReference type="Pfam" id="PF04977">
    <property type="entry name" value="DivIC"/>
    <property type="match status" value="1"/>
</dbReference>
<sequence>MKELQRKQRIRRIVYSIPSLIILSIVAFFFTKGAVKIVDKELESSARVRDLEAEAITLMLREQELKKDIARLETEEGIKEEIKDKFNVTQEGEHIAVIVDERRSATSTDIFELSWYKRLWSVIISPYDK</sequence>
<comment type="caution">
    <text evidence="3">The sequence shown here is derived from an EMBL/GenBank/DDBJ whole genome shotgun (WGS) entry which is preliminary data.</text>
</comment>